<dbReference type="InterPro" id="IPR028087">
    <property type="entry name" value="Tad_N"/>
</dbReference>
<keyword evidence="1" id="KW-0812">Transmembrane</keyword>
<dbReference type="EMBL" id="JADGMQ010000004">
    <property type="protein sequence ID" value="MBI1620629.1"/>
    <property type="molecule type" value="Genomic_DNA"/>
</dbReference>
<dbReference type="RefSeq" id="WP_198476043.1">
    <property type="nucleotide sequence ID" value="NZ_JADGMQ010000004.1"/>
</dbReference>
<keyword evidence="1" id="KW-1133">Transmembrane helix</keyword>
<reference evidence="3 4" key="1">
    <citation type="submission" date="2020-10" db="EMBL/GenBank/DDBJ databases">
        <title>Aquamicrobium zhengzhouensis sp. nov., a exopolysaccharide producing bacterium isolated from farmland soil.</title>
        <authorList>
            <person name="Wang X."/>
        </authorList>
    </citation>
    <scope>NUCLEOTIDE SEQUENCE [LARGE SCALE GENOMIC DNA]</scope>
    <source>
        <strain evidence="4">cd-1</strain>
    </source>
</reference>
<proteinExistence type="predicted"/>
<comment type="caution">
    <text evidence="3">The sequence shown here is derived from an EMBL/GenBank/DDBJ whole genome shotgun (WGS) entry which is preliminary data.</text>
</comment>
<keyword evidence="1" id="KW-0472">Membrane</keyword>
<gene>
    <name evidence="3" type="ORF">IOD40_08135</name>
</gene>
<evidence type="ECO:0000313" key="4">
    <source>
        <dbReference type="Proteomes" id="UP000601789"/>
    </source>
</evidence>
<evidence type="ECO:0000256" key="1">
    <source>
        <dbReference type="SAM" id="Phobius"/>
    </source>
</evidence>
<evidence type="ECO:0000259" key="2">
    <source>
        <dbReference type="Pfam" id="PF13400"/>
    </source>
</evidence>
<organism evidence="3 4">
    <name type="scientific">Aquamicrobium zhengzhouense</name>
    <dbReference type="NCBI Taxonomy" id="2781738"/>
    <lineage>
        <taxon>Bacteria</taxon>
        <taxon>Pseudomonadati</taxon>
        <taxon>Pseudomonadota</taxon>
        <taxon>Alphaproteobacteria</taxon>
        <taxon>Hyphomicrobiales</taxon>
        <taxon>Phyllobacteriaceae</taxon>
        <taxon>Aquamicrobium</taxon>
    </lineage>
</organism>
<name>A0ABS0SBF3_9HYPH</name>
<keyword evidence="4" id="KW-1185">Reference proteome</keyword>
<feature type="transmembrane region" description="Helical" evidence="1">
    <location>
        <begin position="99"/>
        <end position="118"/>
    </location>
</feature>
<sequence length="239" mass="25838">MANLIDERVRVKLRSRSSLIFRHLPDGAKVGNGTYAGSIVNSVTEKANISAGIQQNFIPLSYTAITQIHRLGANMNISRLSGRLGALVRSFAHDRRGNYAIIAAITSLPLLTSVAVAMEYANASRMRSELQQRLDAAVLAGASHGNAQIAEAERFFRATFQDNSENQSADGAGSVIKAGFSLGEGVLDGWASRPMEPMFGFGRLTEGKEISVVSQARFFVSEAGAPCIPCLPTRHRRCW</sequence>
<dbReference type="Proteomes" id="UP000601789">
    <property type="component" value="Unassembled WGS sequence"/>
</dbReference>
<protein>
    <submittedName>
        <fullName evidence="3">Pilus assembly protein</fullName>
    </submittedName>
</protein>
<feature type="domain" description="Putative Flp pilus-assembly TadG-like N-terminal" evidence="2">
    <location>
        <begin position="97"/>
        <end position="143"/>
    </location>
</feature>
<evidence type="ECO:0000313" key="3">
    <source>
        <dbReference type="EMBL" id="MBI1620629.1"/>
    </source>
</evidence>
<dbReference type="Pfam" id="PF13400">
    <property type="entry name" value="Tad"/>
    <property type="match status" value="1"/>
</dbReference>
<accession>A0ABS0SBF3</accession>